<protein>
    <recommendedName>
        <fullName evidence="6">Transport permease protein</fullName>
    </recommendedName>
</protein>
<evidence type="ECO:0000256" key="4">
    <source>
        <dbReference type="ARBA" id="ARBA00023136"/>
    </source>
</evidence>
<evidence type="ECO:0000313" key="8">
    <source>
        <dbReference type="EMBL" id="SMD06950.1"/>
    </source>
</evidence>
<keyword evidence="6" id="KW-1003">Cell membrane</keyword>
<dbReference type="Pfam" id="PF01061">
    <property type="entry name" value="ABC2_membrane"/>
    <property type="match status" value="1"/>
</dbReference>
<evidence type="ECO:0000256" key="1">
    <source>
        <dbReference type="ARBA" id="ARBA00004141"/>
    </source>
</evidence>
<evidence type="ECO:0000256" key="6">
    <source>
        <dbReference type="RuleBase" id="RU361157"/>
    </source>
</evidence>
<feature type="transmembrane region" description="Helical" evidence="6">
    <location>
        <begin position="78"/>
        <end position="96"/>
    </location>
</feature>
<dbReference type="GO" id="GO:0140359">
    <property type="term" value="F:ABC-type transporter activity"/>
    <property type="evidence" value="ECO:0007669"/>
    <property type="project" value="InterPro"/>
</dbReference>
<keyword evidence="4 6" id="KW-0472">Membrane</keyword>
<feature type="domain" description="ABC transmembrane type-2" evidence="7">
    <location>
        <begin position="38"/>
        <end position="272"/>
    </location>
</feature>
<dbReference type="GO" id="GO:0043190">
    <property type="term" value="C:ATP-binding cassette (ABC) transporter complex"/>
    <property type="evidence" value="ECO:0007669"/>
    <property type="project" value="InterPro"/>
</dbReference>
<dbReference type="InterPro" id="IPR051784">
    <property type="entry name" value="Nod_factor_ABC_transporter"/>
</dbReference>
<evidence type="ECO:0000256" key="3">
    <source>
        <dbReference type="ARBA" id="ARBA00022989"/>
    </source>
</evidence>
<name>A0A1W2EB05_KIBAR</name>
<feature type="transmembrane region" description="Helical" evidence="6">
    <location>
        <begin position="38"/>
        <end position="58"/>
    </location>
</feature>
<proteinExistence type="inferred from homology"/>
<keyword evidence="6" id="KW-0813">Transport</keyword>
<dbReference type="AlphaFoldDB" id="A0A1W2EB05"/>
<dbReference type="RefSeq" id="WP_033383143.1">
    <property type="nucleotide sequence ID" value="NZ_FWXV01000003.1"/>
</dbReference>
<organism evidence="8 9">
    <name type="scientific">Kibdelosporangium aridum</name>
    <dbReference type="NCBI Taxonomy" id="2030"/>
    <lineage>
        <taxon>Bacteria</taxon>
        <taxon>Bacillati</taxon>
        <taxon>Actinomycetota</taxon>
        <taxon>Actinomycetes</taxon>
        <taxon>Pseudonocardiales</taxon>
        <taxon>Pseudonocardiaceae</taxon>
        <taxon>Kibdelosporangium</taxon>
    </lineage>
</organism>
<dbReference type="InterPro" id="IPR013525">
    <property type="entry name" value="ABC2_TM"/>
</dbReference>
<evidence type="ECO:0000313" key="9">
    <source>
        <dbReference type="Proteomes" id="UP000192674"/>
    </source>
</evidence>
<keyword evidence="3 6" id="KW-1133">Transmembrane helix</keyword>
<comment type="subcellular location">
    <subcellularLocation>
        <location evidence="6">Cell membrane</location>
        <topology evidence="6">Multi-pass membrane protein</topology>
    </subcellularLocation>
    <subcellularLocation>
        <location evidence="1">Membrane</location>
        <topology evidence="1">Multi-pass membrane protein</topology>
    </subcellularLocation>
</comment>
<dbReference type="Proteomes" id="UP000192674">
    <property type="component" value="Unassembled WGS sequence"/>
</dbReference>
<feature type="transmembrane region" description="Helical" evidence="6">
    <location>
        <begin position="247"/>
        <end position="266"/>
    </location>
</feature>
<dbReference type="GO" id="GO:0046677">
    <property type="term" value="P:response to antibiotic"/>
    <property type="evidence" value="ECO:0007669"/>
    <property type="project" value="UniProtKB-KW"/>
</dbReference>
<dbReference type="InterPro" id="IPR047817">
    <property type="entry name" value="ABC2_TM_bact-type"/>
</dbReference>
<gene>
    <name evidence="8" type="ORF">SAMN05661093_04159</name>
</gene>
<dbReference type="EMBL" id="FWXV01000003">
    <property type="protein sequence ID" value="SMD06950.1"/>
    <property type="molecule type" value="Genomic_DNA"/>
</dbReference>
<comment type="similarity">
    <text evidence="6">Belongs to the ABC-2 integral membrane protein family.</text>
</comment>
<dbReference type="PANTHER" id="PTHR43229">
    <property type="entry name" value="NODULATION PROTEIN J"/>
    <property type="match status" value="1"/>
</dbReference>
<dbReference type="InterPro" id="IPR000412">
    <property type="entry name" value="ABC_2_transport"/>
</dbReference>
<reference evidence="8 9" key="1">
    <citation type="submission" date="2017-04" db="EMBL/GenBank/DDBJ databases">
        <authorList>
            <person name="Afonso C.L."/>
            <person name="Miller P.J."/>
            <person name="Scott M.A."/>
            <person name="Spackman E."/>
            <person name="Goraichik I."/>
            <person name="Dimitrov K.M."/>
            <person name="Suarez D.L."/>
            <person name="Swayne D.E."/>
        </authorList>
    </citation>
    <scope>NUCLEOTIDE SEQUENCE [LARGE SCALE GENOMIC DNA]</scope>
    <source>
        <strain evidence="8 9">DSM 43828</strain>
    </source>
</reference>
<feature type="transmembrane region" description="Helical" evidence="6">
    <location>
        <begin position="152"/>
        <end position="178"/>
    </location>
</feature>
<evidence type="ECO:0000256" key="2">
    <source>
        <dbReference type="ARBA" id="ARBA00022692"/>
    </source>
</evidence>
<keyword evidence="2 6" id="KW-0812">Transmembrane</keyword>
<dbReference type="PIRSF" id="PIRSF006648">
    <property type="entry name" value="DrrB"/>
    <property type="match status" value="1"/>
</dbReference>
<evidence type="ECO:0000259" key="7">
    <source>
        <dbReference type="PROSITE" id="PS51012"/>
    </source>
</evidence>
<accession>A0A1W2EB05</accession>
<evidence type="ECO:0000256" key="5">
    <source>
        <dbReference type="ARBA" id="ARBA00023251"/>
    </source>
</evidence>
<dbReference type="OrthoDB" id="3370990at2"/>
<keyword evidence="5" id="KW-0046">Antibiotic resistance</keyword>
<feature type="transmembrane region" description="Helical" evidence="6">
    <location>
        <begin position="117"/>
        <end position="146"/>
    </location>
</feature>
<dbReference type="PANTHER" id="PTHR43229:SF2">
    <property type="entry name" value="NODULATION PROTEIN J"/>
    <property type="match status" value="1"/>
</dbReference>
<sequence length="274" mass="29813">MILTPVIPRSPWERMRWGTSDAWVVTKRVLMQRVRQPGLLISGLTFPIVSVLLFGYVFGSAMSVPGGGDYREFLMPGMFAQSMMFGIGITMTGMLADTERGITNRFRSMPMARSGVVLGRSAADMLNSLLDLVVLVLCGLAVGWTWHGSFGAMLGALGLLMLLRFAVIWLGIFLGLLLPSLESASGIWGLLFPVTMIANTFVAPEMMPGWLGTIAEWNPLSATVGAARELFGNPGFGGDSWASQNSILLAVLWPVVLIAIFVPLSVRRYRKLGR</sequence>
<feature type="transmembrane region" description="Helical" evidence="6">
    <location>
        <begin position="185"/>
        <end position="203"/>
    </location>
</feature>
<keyword evidence="9" id="KW-1185">Reference proteome</keyword>
<dbReference type="PROSITE" id="PS51012">
    <property type="entry name" value="ABC_TM2"/>
    <property type="match status" value="1"/>
</dbReference>